<dbReference type="RefSeq" id="WP_077772863.1">
    <property type="nucleotide sequence ID" value="NZ_MUFC01000014.1"/>
</dbReference>
<feature type="region of interest" description="Disordered" evidence="1">
    <location>
        <begin position="135"/>
        <end position="179"/>
    </location>
</feature>
<dbReference type="Proteomes" id="UP000188627">
    <property type="component" value="Unassembled WGS sequence"/>
</dbReference>
<dbReference type="InterPro" id="IPR021241">
    <property type="entry name" value="CsiV"/>
</dbReference>
<organism evidence="2 3">
    <name type="scientific">Salinivibrio sharmensis</name>
    <dbReference type="NCBI Taxonomy" id="390883"/>
    <lineage>
        <taxon>Bacteria</taxon>
        <taxon>Pseudomonadati</taxon>
        <taxon>Pseudomonadota</taxon>
        <taxon>Gammaproteobacteria</taxon>
        <taxon>Vibrionales</taxon>
        <taxon>Vibrionaceae</taxon>
        <taxon>Salinivibrio</taxon>
    </lineage>
</organism>
<dbReference type="Pfam" id="PF10972">
    <property type="entry name" value="CsiV"/>
    <property type="match status" value="1"/>
</dbReference>
<keyword evidence="3" id="KW-1185">Reference proteome</keyword>
<comment type="caution">
    <text evidence="2">The sequence shown here is derived from an EMBL/GenBank/DDBJ whole genome shotgun (WGS) entry which is preliminary data.</text>
</comment>
<evidence type="ECO:0000313" key="3">
    <source>
        <dbReference type="Proteomes" id="UP000188627"/>
    </source>
</evidence>
<evidence type="ECO:0000256" key="1">
    <source>
        <dbReference type="SAM" id="MobiDB-lite"/>
    </source>
</evidence>
<evidence type="ECO:0008006" key="4">
    <source>
        <dbReference type="Google" id="ProtNLM"/>
    </source>
</evidence>
<evidence type="ECO:0000313" key="2">
    <source>
        <dbReference type="EMBL" id="OOE86616.1"/>
    </source>
</evidence>
<proteinExistence type="predicted"/>
<name>A0ABX3KCW7_9GAMM</name>
<gene>
    <name evidence="2" type="ORF">BZG74_12285</name>
</gene>
<accession>A0ABX3KCW7</accession>
<reference evidence="3" key="1">
    <citation type="submission" date="2017-01" db="EMBL/GenBank/DDBJ databases">
        <title>Draft genome of the species Salinivibrio sharmensis.</title>
        <authorList>
            <person name="Lopez-Hermoso C."/>
            <person name="De La Haba R."/>
            <person name="Sanchez-Porro C."/>
            <person name="Ventosa A."/>
        </authorList>
    </citation>
    <scope>NUCLEOTIDE SEQUENCE [LARGE SCALE GENOMIC DNA]</scope>
    <source>
        <strain evidence="3">CBH463</strain>
    </source>
</reference>
<sequence length="292" mass="32954">MKNHSCHPPGWLARYAKQSLWALLLISLSQPVLAKRLYDVELIVFKRNQDPASVEESWPAQTDMGSVRGATPVTNNSALQNAGLTPLPRSQWQLTGAYNKLSNHAGFTPMVHVAWRQDDSGRAALPLLRVSAGKDYRDRFNPDGTPVTAQPTSSSKSNTASDSEQTWDEQALETAPPRQPLYELDGTLRVYVQHYLFVEADMVLREPSERRALVEDVVNMPLQTTDAQQGASSKTDNVQVAGLEKVKKQYHIERFLQPYAFTHKRRMRSGEIHYLDNPMMGMIIQVRKVQDQ</sequence>
<protein>
    <recommendedName>
        <fullName evidence="4">Peptidoglycan-binding protein CsiV</fullName>
    </recommendedName>
</protein>
<dbReference type="EMBL" id="MUFC01000014">
    <property type="protein sequence ID" value="OOE86616.1"/>
    <property type="molecule type" value="Genomic_DNA"/>
</dbReference>
<feature type="compositionally biased region" description="Low complexity" evidence="1">
    <location>
        <begin position="153"/>
        <end position="163"/>
    </location>
</feature>